<reference evidence="1" key="2">
    <citation type="journal article" date="2015" name="Fish Shellfish Immunol.">
        <title>Early steps in the European eel (Anguilla anguilla)-Vibrio vulnificus interaction in the gills: Role of the RtxA13 toxin.</title>
        <authorList>
            <person name="Callol A."/>
            <person name="Pajuelo D."/>
            <person name="Ebbesson L."/>
            <person name="Teles M."/>
            <person name="MacKenzie S."/>
            <person name="Amaro C."/>
        </authorList>
    </citation>
    <scope>NUCLEOTIDE SEQUENCE</scope>
</reference>
<dbReference type="AlphaFoldDB" id="A0A0E9RBS3"/>
<evidence type="ECO:0000313" key="1">
    <source>
        <dbReference type="EMBL" id="JAH25773.1"/>
    </source>
</evidence>
<accession>A0A0E9RBS3</accession>
<reference evidence="1" key="1">
    <citation type="submission" date="2014-11" db="EMBL/GenBank/DDBJ databases">
        <authorList>
            <person name="Amaro Gonzalez C."/>
        </authorList>
    </citation>
    <scope>NUCLEOTIDE SEQUENCE</scope>
</reference>
<protein>
    <submittedName>
        <fullName evidence="1">Uncharacterized protein</fullName>
    </submittedName>
</protein>
<organism evidence="1">
    <name type="scientific">Anguilla anguilla</name>
    <name type="common">European freshwater eel</name>
    <name type="synonym">Muraena anguilla</name>
    <dbReference type="NCBI Taxonomy" id="7936"/>
    <lineage>
        <taxon>Eukaryota</taxon>
        <taxon>Metazoa</taxon>
        <taxon>Chordata</taxon>
        <taxon>Craniata</taxon>
        <taxon>Vertebrata</taxon>
        <taxon>Euteleostomi</taxon>
        <taxon>Actinopterygii</taxon>
        <taxon>Neopterygii</taxon>
        <taxon>Teleostei</taxon>
        <taxon>Anguilliformes</taxon>
        <taxon>Anguillidae</taxon>
        <taxon>Anguilla</taxon>
    </lineage>
</organism>
<proteinExistence type="predicted"/>
<sequence length="48" mass="5816">MNTYHHTCPKMLELSKILDSDWCWWERQELGRALLETRSSAEKYSSQR</sequence>
<dbReference type="EMBL" id="GBXM01082804">
    <property type="protein sequence ID" value="JAH25773.1"/>
    <property type="molecule type" value="Transcribed_RNA"/>
</dbReference>
<name>A0A0E9RBS3_ANGAN</name>